<dbReference type="InterPro" id="IPR000631">
    <property type="entry name" value="CARKD"/>
</dbReference>
<feature type="binding site" evidence="6">
    <location>
        <position position="213"/>
    </location>
    <ligand>
        <name>(6S)-NADPHX</name>
        <dbReference type="ChEBI" id="CHEBI:64076"/>
    </ligand>
</feature>
<dbReference type="EMBL" id="BJJW01000006">
    <property type="protein sequence ID" value="GDZ83957.1"/>
    <property type="molecule type" value="Genomic_DNA"/>
</dbReference>
<evidence type="ECO:0000313" key="8">
    <source>
        <dbReference type="EMBL" id="GDZ83957.1"/>
    </source>
</evidence>
<dbReference type="GO" id="GO:0052855">
    <property type="term" value="F:ADP-dependent NAD(P)H-hydrate dehydratase activity"/>
    <property type="evidence" value="ECO:0007669"/>
    <property type="project" value="UniProtKB-UniRule"/>
</dbReference>
<organism evidence="8 9">
    <name type="scientific">Leuconostoc citreum</name>
    <dbReference type="NCBI Taxonomy" id="33964"/>
    <lineage>
        <taxon>Bacteria</taxon>
        <taxon>Bacillati</taxon>
        <taxon>Bacillota</taxon>
        <taxon>Bacilli</taxon>
        <taxon>Lactobacillales</taxon>
        <taxon>Lactobacillaceae</taxon>
        <taxon>Leuconostoc</taxon>
    </lineage>
</organism>
<keyword evidence="3 6" id="KW-0521">NADP</keyword>
<dbReference type="InterPro" id="IPR029056">
    <property type="entry name" value="Ribokinase-like"/>
</dbReference>
<comment type="similarity">
    <text evidence="6">Belongs to the NnrD/CARKD family.</text>
</comment>
<dbReference type="GO" id="GO:0110051">
    <property type="term" value="P:metabolite repair"/>
    <property type="evidence" value="ECO:0007669"/>
    <property type="project" value="TreeGrafter"/>
</dbReference>
<dbReference type="RefSeq" id="WP_004900554.1">
    <property type="nucleotide sequence ID" value="NZ_BJJW01000006.1"/>
</dbReference>
<evidence type="ECO:0000313" key="9">
    <source>
        <dbReference type="Proteomes" id="UP000323274"/>
    </source>
</evidence>
<feature type="binding site" evidence="6">
    <location>
        <position position="99"/>
    </location>
    <ligand>
        <name>(6S)-NADPHX</name>
        <dbReference type="ChEBI" id="CHEBI:64076"/>
    </ligand>
</feature>
<dbReference type="NCBIfam" id="TIGR00196">
    <property type="entry name" value="yjeF_cterm"/>
    <property type="match status" value="1"/>
</dbReference>
<dbReference type="GO" id="GO:0005524">
    <property type="term" value="F:ATP binding"/>
    <property type="evidence" value="ECO:0007669"/>
    <property type="project" value="UniProtKB-KW"/>
</dbReference>
<dbReference type="EC" id="4.2.1.136" evidence="6"/>
<feature type="binding site" evidence="6">
    <location>
        <position position="40"/>
    </location>
    <ligand>
        <name>(6S)-NADPHX</name>
        <dbReference type="ChEBI" id="CHEBI:64076"/>
    </ligand>
</feature>
<dbReference type="PANTHER" id="PTHR12592">
    <property type="entry name" value="ATP-DEPENDENT (S)-NAD(P)H-HYDRATE DEHYDRATASE FAMILY MEMBER"/>
    <property type="match status" value="1"/>
</dbReference>
<comment type="catalytic activity">
    <reaction evidence="6">
        <text>(6S)-NADHX + ADP = AMP + phosphate + NADH + H(+)</text>
        <dbReference type="Rhea" id="RHEA:32223"/>
        <dbReference type="ChEBI" id="CHEBI:15378"/>
        <dbReference type="ChEBI" id="CHEBI:43474"/>
        <dbReference type="ChEBI" id="CHEBI:57945"/>
        <dbReference type="ChEBI" id="CHEBI:64074"/>
        <dbReference type="ChEBI" id="CHEBI:456215"/>
        <dbReference type="ChEBI" id="CHEBI:456216"/>
        <dbReference type="EC" id="4.2.1.136"/>
    </reaction>
</comment>
<comment type="cofactor">
    <cofactor evidence="6">
        <name>Mg(2+)</name>
        <dbReference type="ChEBI" id="CHEBI:18420"/>
    </cofactor>
</comment>
<accession>A0A5A5TZ56</accession>
<dbReference type="Gene3D" id="3.40.1190.20">
    <property type="match status" value="1"/>
</dbReference>
<dbReference type="CDD" id="cd01171">
    <property type="entry name" value="YXKO-related"/>
    <property type="match status" value="1"/>
</dbReference>
<keyword evidence="1 6" id="KW-0547">Nucleotide-binding</keyword>
<name>A0A5A5TZ56_LEUCI</name>
<feature type="domain" description="YjeF C-terminal" evidence="7">
    <location>
        <begin position="5"/>
        <end position="272"/>
    </location>
</feature>
<dbReference type="HAMAP" id="MF_01965">
    <property type="entry name" value="NADHX_dehydratase"/>
    <property type="match status" value="1"/>
</dbReference>
<feature type="binding site" evidence="6">
    <location>
        <begin position="184"/>
        <end position="188"/>
    </location>
    <ligand>
        <name>AMP</name>
        <dbReference type="ChEBI" id="CHEBI:456215"/>
    </ligand>
</feature>
<dbReference type="Proteomes" id="UP000323274">
    <property type="component" value="Unassembled WGS sequence"/>
</dbReference>
<comment type="subunit">
    <text evidence="6">Homotetramer.</text>
</comment>
<evidence type="ECO:0000256" key="1">
    <source>
        <dbReference type="ARBA" id="ARBA00022741"/>
    </source>
</evidence>
<comment type="catalytic activity">
    <reaction evidence="6">
        <text>(6S)-NADPHX + ADP = AMP + phosphate + NADPH + H(+)</text>
        <dbReference type="Rhea" id="RHEA:32235"/>
        <dbReference type="ChEBI" id="CHEBI:15378"/>
        <dbReference type="ChEBI" id="CHEBI:43474"/>
        <dbReference type="ChEBI" id="CHEBI:57783"/>
        <dbReference type="ChEBI" id="CHEBI:64076"/>
        <dbReference type="ChEBI" id="CHEBI:456215"/>
        <dbReference type="ChEBI" id="CHEBI:456216"/>
        <dbReference type="EC" id="4.2.1.136"/>
    </reaction>
</comment>
<dbReference type="PROSITE" id="PS51383">
    <property type="entry name" value="YJEF_C_3"/>
    <property type="match status" value="1"/>
</dbReference>
<evidence type="ECO:0000256" key="2">
    <source>
        <dbReference type="ARBA" id="ARBA00022840"/>
    </source>
</evidence>
<comment type="caution">
    <text evidence="8">The sequence shown here is derived from an EMBL/GenBank/DDBJ whole genome shotgun (WGS) entry which is preliminary data.</text>
</comment>
<dbReference type="PANTHER" id="PTHR12592:SF0">
    <property type="entry name" value="ATP-DEPENDENT (S)-NAD(P)H-HYDRATE DEHYDRATASE"/>
    <property type="match status" value="1"/>
</dbReference>
<dbReference type="AlphaFoldDB" id="A0A5A5TZ56"/>
<dbReference type="PROSITE" id="PS01050">
    <property type="entry name" value="YJEF_C_2"/>
    <property type="match status" value="1"/>
</dbReference>
<evidence type="ECO:0000256" key="5">
    <source>
        <dbReference type="ARBA" id="ARBA00023239"/>
    </source>
</evidence>
<dbReference type="Pfam" id="PF01256">
    <property type="entry name" value="Carb_kinase"/>
    <property type="match status" value="1"/>
</dbReference>
<evidence type="ECO:0000259" key="7">
    <source>
        <dbReference type="PROSITE" id="PS51383"/>
    </source>
</evidence>
<feature type="binding site" evidence="6">
    <location>
        <position position="147"/>
    </location>
    <ligand>
        <name>(6S)-NADPHX</name>
        <dbReference type="ChEBI" id="CHEBI:64076"/>
    </ligand>
</feature>
<evidence type="ECO:0000256" key="3">
    <source>
        <dbReference type="ARBA" id="ARBA00022857"/>
    </source>
</evidence>
<evidence type="ECO:0000256" key="4">
    <source>
        <dbReference type="ARBA" id="ARBA00023027"/>
    </source>
</evidence>
<reference evidence="8 9" key="1">
    <citation type="submission" date="2019-04" db="EMBL/GenBank/DDBJ databases">
        <title>A pseudo-fructophilic Leuconostoc citreum strain F192-5 isolated from peel of satsuma mandarin: the first report for isolation and characterization of strain-dependent fructophilic-like characteristics.</title>
        <authorList>
            <person name="Maeno S."/>
            <person name="Tanizawa Y."/>
            <person name="Kajikawa A."/>
            <person name="Kanesaki Y."/>
            <person name="Kubota E."/>
            <person name="Arita M."/>
            <person name="Leon D."/>
            <person name="Endo A."/>
        </authorList>
    </citation>
    <scope>NUCLEOTIDE SEQUENCE [LARGE SCALE GENOMIC DNA]</scope>
    <source>
        <strain evidence="8 9">F192-5</strain>
    </source>
</reference>
<keyword evidence="5 6" id="KW-0456">Lyase</keyword>
<dbReference type="InterPro" id="IPR017953">
    <property type="entry name" value="Carbohydrate_kinase_pred_CS"/>
</dbReference>
<keyword evidence="4 6" id="KW-0520">NAD</keyword>
<dbReference type="GO" id="GO:0052856">
    <property type="term" value="F:NAD(P)HX epimerase activity"/>
    <property type="evidence" value="ECO:0007669"/>
    <property type="project" value="TreeGrafter"/>
</dbReference>
<sequence>MKQLSEKILYQVITPRPAQSHKGTFGRVLIIGGTAEFGGAVIMNAMAAVYAGAGLVTVATDTANFTALHSHLPEAMVVDFNQDLTTLIQNNDVILIGSGLGDRLDILQATFRAVFPKQVLIVDGSALTLLAENHINLPHARLVLTPHQMEWQRITGISIAQQAFEAFNVLGRDRLKQMPIVVLKQHHTQIYTSKDIYELPIGGPYQATGGMGDTLAGIIAGFAAQFFLASLSDVVLAAVYSHSAIADELAKTQYIVLPTQISQQLPKFMKHYAVTKP</sequence>
<dbReference type="SUPFAM" id="SSF53613">
    <property type="entry name" value="Ribokinase-like"/>
    <property type="match status" value="1"/>
</dbReference>
<gene>
    <name evidence="6 8" type="primary">nnrD</name>
    <name evidence="8" type="ORF">LCIT_11990</name>
</gene>
<comment type="function">
    <text evidence="6">Catalyzes the dehydration of the S-form of NAD(P)HX at the expense of ADP, which is converted to AMP. Together with NAD(P)HX epimerase, which catalyzes the epimerization of the S- and R-forms, the enzyme allows the repair of both epimers of NAD(P)HX, a damaged form of NAD(P)H that is a result of enzymatic or heat-dependent hydration.</text>
</comment>
<evidence type="ECO:0000256" key="6">
    <source>
        <dbReference type="HAMAP-Rule" id="MF_01965"/>
    </source>
</evidence>
<protein>
    <recommendedName>
        <fullName evidence="6">ADP-dependent (S)-NAD(P)H-hydrate dehydratase</fullName>
        <ecNumber evidence="6">4.2.1.136</ecNumber>
    </recommendedName>
    <alternativeName>
        <fullName evidence="6">ADP-dependent NAD(P)HX dehydratase</fullName>
    </alternativeName>
</protein>
<dbReference type="GO" id="GO:0046496">
    <property type="term" value="P:nicotinamide nucleotide metabolic process"/>
    <property type="evidence" value="ECO:0007669"/>
    <property type="project" value="UniProtKB-UniRule"/>
</dbReference>
<keyword evidence="2 6" id="KW-0067">ATP-binding</keyword>
<feature type="binding site" evidence="6">
    <location>
        <position position="212"/>
    </location>
    <ligand>
        <name>AMP</name>
        <dbReference type="ChEBI" id="CHEBI:456215"/>
    </ligand>
</feature>
<proteinExistence type="inferred from homology"/>